<gene>
    <name evidence="1" type="ORF">Tci_919985</name>
</gene>
<accession>A0A699WQW3</accession>
<feature type="non-terminal residue" evidence="1">
    <location>
        <position position="1"/>
    </location>
</feature>
<sequence>RIIADIDADKDVTLEDVEDEKNAEFEKNADVQGRLEESQAKVYHIDLEHDGKVLSMQDDELKPAELQEVIEVVTAAKLMTEVVTTTT</sequence>
<organism evidence="1">
    <name type="scientific">Tanacetum cinerariifolium</name>
    <name type="common">Dalmatian daisy</name>
    <name type="synonym">Chrysanthemum cinerariifolium</name>
    <dbReference type="NCBI Taxonomy" id="118510"/>
    <lineage>
        <taxon>Eukaryota</taxon>
        <taxon>Viridiplantae</taxon>
        <taxon>Streptophyta</taxon>
        <taxon>Embryophyta</taxon>
        <taxon>Tracheophyta</taxon>
        <taxon>Spermatophyta</taxon>
        <taxon>Magnoliopsida</taxon>
        <taxon>eudicotyledons</taxon>
        <taxon>Gunneridae</taxon>
        <taxon>Pentapetalae</taxon>
        <taxon>asterids</taxon>
        <taxon>campanulids</taxon>
        <taxon>Asterales</taxon>
        <taxon>Asteraceae</taxon>
        <taxon>Asteroideae</taxon>
        <taxon>Anthemideae</taxon>
        <taxon>Anthemidinae</taxon>
        <taxon>Tanacetum</taxon>
    </lineage>
</organism>
<dbReference type="EMBL" id="BKCJ011713212">
    <property type="protein sequence ID" value="GFD48016.1"/>
    <property type="molecule type" value="Genomic_DNA"/>
</dbReference>
<name>A0A699WQW3_TANCI</name>
<dbReference type="AlphaFoldDB" id="A0A699WQW3"/>
<feature type="non-terminal residue" evidence="1">
    <location>
        <position position="87"/>
    </location>
</feature>
<reference evidence="1" key="1">
    <citation type="journal article" date="2019" name="Sci. Rep.">
        <title>Draft genome of Tanacetum cinerariifolium, the natural source of mosquito coil.</title>
        <authorList>
            <person name="Yamashiro T."/>
            <person name="Shiraishi A."/>
            <person name="Satake H."/>
            <person name="Nakayama K."/>
        </authorList>
    </citation>
    <scope>NUCLEOTIDE SEQUENCE</scope>
</reference>
<evidence type="ECO:0000313" key="1">
    <source>
        <dbReference type="EMBL" id="GFD48016.1"/>
    </source>
</evidence>
<protein>
    <submittedName>
        <fullName evidence="1">Uncharacterized protein</fullName>
    </submittedName>
</protein>
<comment type="caution">
    <text evidence="1">The sequence shown here is derived from an EMBL/GenBank/DDBJ whole genome shotgun (WGS) entry which is preliminary data.</text>
</comment>
<proteinExistence type="predicted"/>